<dbReference type="Proteomes" id="UP000836387">
    <property type="component" value="Unassembled WGS sequence"/>
</dbReference>
<name>A0ACA9UFJ2_BIOOC</name>
<reference evidence="1" key="1">
    <citation type="submission" date="2020-04" db="EMBL/GenBank/DDBJ databases">
        <authorList>
            <person name="Broberg M."/>
        </authorList>
    </citation>
    <scope>NUCLEOTIDE SEQUENCE</scope>
</reference>
<feature type="non-terminal residue" evidence="1">
    <location>
        <position position="1"/>
    </location>
</feature>
<evidence type="ECO:0000313" key="2">
    <source>
        <dbReference type="Proteomes" id="UP000836387"/>
    </source>
</evidence>
<accession>A0ACA9UFJ2</accession>
<dbReference type="EMBL" id="CADEHS020000471">
    <property type="protein sequence ID" value="CAG9952104.1"/>
    <property type="molecule type" value="Genomic_DNA"/>
</dbReference>
<evidence type="ECO:0000313" key="1">
    <source>
        <dbReference type="EMBL" id="CAG9952104.1"/>
    </source>
</evidence>
<keyword evidence="2" id="KW-1185">Reference proteome</keyword>
<comment type="caution">
    <text evidence="1">The sequence shown here is derived from an EMBL/GenBank/DDBJ whole genome shotgun (WGS) entry which is preliminary data.</text>
</comment>
<protein>
    <submittedName>
        <fullName evidence="1">Uncharacterized protein</fullName>
    </submittedName>
</protein>
<sequence>TCLGIWSWTSAVALGGFLARHEVRALRLFMRLICRTTRDGRSQHYVRAGGLGLRLPDSDEGTYDVVFSSFALHYLVYFPKLVREFNRVLKPGGPSYSPSSTRFSLHRLALSS</sequence>
<reference evidence="1" key="2">
    <citation type="submission" date="2021-10" db="EMBL/GenBank/DDBJ databases">
        <authorList>
            <person name="Piombo E."/>
        </authorList>
    </citation>
    <scope>NUCLEOTIDE SEQUENCE</scope>
</reference>
<proteinExistence type="predicted"/>
<organism evidence="1 2">
    <name type="scientific">Clonostachys rosea f. rosea IK726</name>
    <dbReference type="NCBI Taxonomy" id="1349383"/>
    <lineage>
        <taxon>Eukaryota</taxon>
        <taxon>Fungi</taxon>
        <taxon>Dikarya</taxon>
        <taxon>Ascomycota</taxon>
        <taxon>Pezizomycotina</taxon>
        <taxon>Sordariomycetes</taxon>
        <taxon>Hypocreomycetidae</taxon>
        <taxon>Hypocreales</taxon>
        <taxon>Bionectriaceae</taxon>
        <taxon>Clonostachys</taxon>
    </lineage>
</organism>
<gene>
    <name evidence="1" type="ORF">CRV2_00019123</name>
</gene>